<evidence type="ECO:0000313" key="3">
    <source>
        <dbReference type="EMBL" id="RCW71137.1"/>
    </source>
</evidence>
<dbReference type="RefSeq" id="WP_114434248.1">
    <property type="nucleotide sequence ID" value="NZ_CAXQQL010000023.1"/>
</dbReference>
<evidence type="ECO:0000259" key="1">
    <source>
        <dbReference type="Pfam" id="PF00534"/>
    </source>
</evidence>
<dbReference type="InterPro" id="IPR001296">
    <property type="entry name" value="Glyco_trans_1"/>
</dbReference>
<dbReference type="Proteomes" id="UP000253647">
    <property type="component" value="Unassembled WGS sequence"/>
</dbReference>
<dbReference type="PANTHER" id="PTHR45947:SF3">
    <property type="entry name" value="SULFOQUINOVOSYL TRANSFERASE SQD2"/>
    <property type="match status" value="1"/>
</dbReference>
<organism evidence="3 4">
    <name type="scientific">Marinobacter nauticus</name>
    <name type="common">Marinobacter hydrocarbonoclasticus</name>
    <name type="synonym">Marinobacter aquaeolei</name>
    <dbReference type="NCBI Taxonomy" id="2743"/>
    <lineage>
        <taxon>Bacteria</taxon>
        <taxon>Pseudomonadati</taxon>
        <taxon>Pseudomonadota</taxon>
        <taxon>Gammaproteobacteria</taxon>
        <taxon>Pseudomonadales</taxon>
        <taxon>Marinobacteraceae</taxon>
        <taxon>Marinobacter</taxon>
    </lineage>
</organism>
<dbReference type="SUPFAM" id="SSF53756">
    <property type="entry name" value="UDP-Glycosyltransferase/glycogen phosphorylase"/>
    <property type="match status" value="1"/>
</dbReference>
<dbReference type="InterPro" id="IPR050194">
    <property type="entry name" value="Glycosyltransferase_grp1"/>
</dbReference>
<comment type="caution">
    <text evidence="3">The sequence shown here is derived from an EMBL/GenBank/DDBJ whole genome shotgun (WGS) entry which is preliminary data.</text>
</comment>
<gene>
    <name evidence="3" type="ORF">DET61_104295</name>
</gene>
<evidence type="ECO:0000259" key="2">
    <source>
        <dbReference type="Pfam" id="PF13439"/>
    </source>
</evidence>
<evidence type="ECO:0000313" key="4">
    <source>
        <dbReference type="Proteomes" id="UP000253647"/>
    </source>
</evidence>
<accession>A0A368XX69</accession>
<keyword evidence="3" id="KW-0808">Transferase</keyword>
<reference evidence="3 4" key="1">
    <citation type="submission" date="2018-07" db="EMBL/GenBank/DDBJ databases">
        <title>Freshwater and sediment microbial communities from various areas in North America, analyzing microbe dynamics in response to fracking.</title>
        <authorList>
            <person name="Lamendella R."/>
        </authorList>
    </citation>
    <scope>NUCLEOTIDE SEQUENCE [LARGE SCALE GENOMIC DNA]</scope>
    <source>
        <strain evidence="3 4">105B</strain>
    </source>
</reference>
<dbReference type="GO" id="GO:0016757">
    <property type="term" value="F:glycosyltransferase activity"/>
    <property type="evidence" value="ECO:0007669"/>
    <property type="project" value="InterPro"/>
</dbReference>
<dbReference type="AlphaFoldDB" id="A0A368XX69"/>
<name>A0A368XX69_MARNT</name>
<dbReference type="Pfam" id="PF13439">
    <property type="entry name" value="Glyco_transf_4"/>
    <property type="match status" value="1"/>
</dbReference>
<proteinExistence type="predicted"/>
<dbReference type="CDD" id="cd03811">
    <property type="entry name" value="GT4_GT28_WabH-like"/>
    <property type="match status" value="1"/>
</dbReference>
<feature type="domain" description="Glycosyltransferase subfamily 4-like N-terminal" evidence="2">
    <location>
        <begin position="17"/>
        <end position="176"/>
    </location>
</feature>
<sequence>MMRSEQVWVFISDMGQGGAQKVCSTLACELDMQGRKIGLLVLRGDEGDWPLPEALAFHSFRCHHARSVLPRLIRWVRSTRPEVVLVFNHQLAVLLIVARAISRVNMRIVARNISNLSEKYAREGAIWHRHIVNPLVKLIYQRVDAVVAQSRGMAGDLVENYGFREHKIKLIPNPVEFKTVDARRKESRHIGCEFLFVGRLEPVKNLPFLLSAFSRLKKRMSDARLTILGEGSEKPKLEDLCKVLQISNSVCFSGWQNPDHFYRACDVTLLTSIYEGFPNVLIESMAHGKPVVSVDCPSGPDEVIQAGVNGFLVGRGQIDKFVDCMERAAHWNWKPDDIASTVSRFAADSVARSYWDLLSGSEPCGNP</sequence>
<dbReference type="EMBL" id="QPJI01000004">
    <property type="protein sequence ID" value="RCW71137.1"/>
    <property type="molecule type" value="Genomic_DNA"/>
</dbReference>
<dbReference type="InterPro" id="IPR028098">
    <property type="entry name" value="Glyco_trans_4-like_N"/>
</dbReference>
<protein>
    <submittedName>
        <fullName evidence="3">Glycosyltransferase involved in cell wall biosynthesis</fullName>
    </submittedName>
</protein>
<feature type="domain" description="Glycosyl transferase family 1" evidence="1">
    <location>
        <begin position="194"/>
        <end position="329"/>
    </location>
</feature>
<dbReference type="Pfam" id="PF00534">
    <property type="entry name" value="Glycos_transf_1"/>
    <property type="match status" value="1"/>
</dbReference>
<dbReference type="PANTHER" id="PTHR45947">
    <property type="entry name" value="SULFOQUINOVOSYL TRANSFERASE SQD2"/>
    <property type="match status" value="1"/>
</dbReference>
<dbReference type="Gene3D" id="3.40.50.2000">
    <property type="entry name" value="Glycogen Phosphorylase B"/>
    <property type="match status" value="2"/>
</dbReference>